<dbReference type="Proteomes" id="UP000535182">
    <property type="component" value="Unassembled WGS sequence"/>
</dbReference>
<feature type="signal peptide" evidence="2">
    <location>
        <begin position="1"/>
        <end position="24"/>
    </location>
</feature>
<dbReference type="AlphaFoldDB" id="A0A9X0QCH7"/>
<dbReference type="EMBL" id="JACHEB010000003">
    <property type="protein sequence ID" value="MBB5327740.1"/>
    <property type="molecule type" value="Genomic_DNA"/>
</dbReference>
<organism evidence="4 5">
    <name type="scientific">Tunturiibacter gelidiferens</name>
    <dbReference type="NCBI Taxonomy" id="3069689"/>
    <lineage>
        <taxon>Bacteria</taxon>
        <taxon>Pseudomonadati</taxon>
        <taxon>Acidobacteriota</taxon>
        <taxon>Terriglobia</taxon>
        <taxon>Terriglobales</taxon>
        <taxon>Acidobacteriaceae</taxon>
        <taxon>Tunturiibacter</taxon>
    </lineage>
</organism>
<dbReference type="InterPro" id="IPR027385">
    <property type="entry name" value="Beta-barrel_OMP"/>
</dbReference>
<feature type="domain" description="Outer membrane protein beta-barrel" evidence="3">
    <location>
        <begin position="27"/>
        <end position="156"/>
    </location>
</feature>
<reference evidence="4 5" key="1">
    <citation type="submission" date="2020-08" db="EMBL/GenBank/DDBJ databases">
        <title>Genomic Encyclopedia of Type Strains, Phase IV (KMG-V): Genome sequencing to study the core and pangenomes of soil and plant-associated prokaryotes.</title>
        <authorList>
            <person name="Whitman W."/>
        </authorList>
    </citation>
    <scope>NUCLEOTIDE SEQUENCE [LARGE SCALE GENOMIC DNA]</scope>
    <source>
        <strain evidence="4 5">X5P2</strain>
    </source>
</reference>
<dbReference type="Gene3D" id="2.40.160.20">
    <property type="match status" value="1"/>
</dbReference>
<comment type="caution">
    <text evidence="4">The sequence shown here is derived from an EMBL/GenBank/DDBJ whole genome shotgun (WGS) entry which is preliminary data.</text>
</comment>
<evidence type="ECO:0000256" key="1">
    <source>
        <dbReference type="ARBA" id="ARBA00022729"/>
    </source>
</evidence>
<protein>
    <recommendedName>
        <fullName evidence="3">Outer membrane protein beta-barrel domain-containing protein</fullName>
    </recommendedName>
</protein>
<evidence type="ECO:0000259" key="3">
    <source>
        <dbReference type="Pfam" id="PF13505"/>
    </source>
</evidence>
<proteinExistence type="predicted"/>
<accession>A0A9X0QCH7</accession>
<name>A0A9X0QCH7_9BACT</name>
<dbReference type="RefSeq" id="WP_183974749.1">
    <property type="nucleotide sequence ID" value="NZ_JACHEB010000003.1"/>
</dbReference>
<sequence>MKRHFLIGCFACVLSLTLWSHGQAVPTATRSGSAQIGAGATFISPDYTQQYIKGISIYGDYDIGQHLGVEGDIHISVSTPGNISENSYLLGPRYKWHYKRFEPYAKVLLGFGRFGFQSGSTVEPGTFTYFQFAPGGGLDIRATRHINVRAFDVEFQKWPGFDSHGLSPIAYTIGVAYTLR</sequence>
<feature type="chain" id="PRO_5040856687" description="Outer membrane protein beta-barrel domain-containing protein" evidence="2">
    <location>
        <begin position="25"/>
        <end position="180"/>
    </location>
</feature>
<dbReference type="InterPro" id="IPR011250">
    <property type="entry name" value="OMP/PagP_B-barrel"/>
</dbReference>
<evidence type="ECO:0000256" key="2">
    <source>
        <dbReference type="SAM" id="SignalP"/>
    </source>
</evidence>
<gene>
    <name evidence="4" type="ORF">HDF14_001346</name>
</gene>
<keyword evidence="1 2" id="KW-0732">Signal</keyword>
<keyword evidence="5" id="KW-1185">Reference proteome</keyword>
<evidence type="ECO:0000313" key="5">
    <source>
        <dbReference type="Proteomes" id="UP000535182"/>
    </source>
</evidence>
<dbReference type="Pfam" id="PF13505">
    <property type="entry name" value="OMP_b-brl"/>
    <property type="match status" value="1"/>
</dbReference>
<evidence type="ECO:0000313" key="4">
    <source>
        <dbReference type="EMBL" id="MBB5327740.1"/>
    </source>
</evidence>
<dbReference type="SUPFAM" id="SSF56925">
    <property type="entry name" value="OMPA-like"/>
    <property type="match status" value="1"/>
</dbReference>